<protein>
    <submittedName>
        <fullName evidence="1">Uncharacterized protein</fullName>
    </submittedName>
</protein>
<gene>
    <name evidence="1" type="ORF">L873DRAFT_1003764</name>
</gene>
<name>A0A3N4IS53_9PEZI</name>
<dbReference type="EMBL" id="ML120775">
    <property type="protein sequence ID" value="RPA88575.1"/>
    <property type="molecule type" value="Genomic_DNA"/>
</dbReference>
<evidence type="ECO:0000313" key="1">
    <source>
        <dbReference type="EMBL" id="RPA88575.1"/>
    </source>
</evidence>
<dbReference type="AlphaFoldDB" id="A0A3N4IS53"/>
<reference evidence="1 2" key="1">
    <citation type="journal article" date="2018" name="Nat. Ecol. Evol.">
        <title>Pezizomycetes genomes reveal the molecular basis of ectomycorrhizal truffle lifestyle.</title>
        <authorList>
            <person name="Murat C."/>
            <person name="Payen T."/>
            <person name="Noel B."/>
            <person name="Kuo A."/>
            <person name="Morin E."/>
            <person name="Chen J."/>
            <person name="Kohler A."/>
            <person name="Krizsan K."/>
            <person name="Balestrini R."/>
            <person name="Da Silva C."/>
            <person name="Montanini B."/>
            <person name="Hainaut M."/>
            <person name="Levati E."/>
            <person name="Barry K.W."/>
            <person name="Belfiori B."/>
            <person name="Cichocki N."/>
            <person name="Clum A."/>
            <person name="Dockter R.B."/>
            <person name="Fauchery L."/>
            <person name="Guy J."/>
            <person name="Iotti M."/>
            <person name="Le Tacon F."/>
            <person name="Lindquist E.A."/>
            <person name="Lipzen A."/>
            <person name="Malagnac F."/>
            <person name="Mello A."/>
            <person name="Molinier V."/>
            <person name="Miyauchi S."/>
            <person name="Poulain J."/>
            <person name="Riccioni C."/>
            <person name="Rubini A."/>
            <person name="Sitrit Y."/>
            <person name="Splivallo R."/>
            <person name="Traeger S."/>
            <person name="Wang M."/>
            <person name="Zifcakova L."/>
            <person name="Wipf D."/>
            <person name="Zambonelli A."/>
            <person name="Paolocci F."/>
            <person name="Nowrousian M."/>
            <person name="Ottonello S."/>
            <person name="Baldrian P."/>
            <person name="Spatafora J.W."/>
            <person name="Henrissat B."/>
            <person name="Nagy L.G."/>
            <person name="Aury J.M."/>
            <person name="Wincker P."/>
            <person name="Grigoriev I.V."/>
            <person name="Bonfante P."/>
            <person name="Martin F.M."/>
        </authorList>
    </citation>
    <scope>NUCLEOTIDE SEQUENCE [LARGE SCALE GENOMIC DNA]</scope>
    <source>
        <strain evidence="1 2">120613-1</strain>
    </source>
</reference>
<proteinExistence type="predicted"/>
<sequence length="160" mass="18520">MDVETNGVIQEPLTVIFRLETTKKVRVQTEEALFRKRYTSGLRGIFRDEKEEREKEEDKLGTLSARRKGVLWLLKTRLGKANELQRGQQEIRLQRQVERGKSILYKAQLGFLPLNHTSLLVPSSSKSAAAASNARSVWLEDEERKNIENILPEEQLQLFE</sequence>
<organism evidence="1 2">
    <name type="scientific">Choiromyces venosus 120613-1</name>
    <dbReference type="NCBI Taxonomy" id="1336337"/>
    <lineage>
        <taxon>Eukaryota</taxon>
        <taxon>Fungi</taxon>
        <taxon>Dikarya</taxon>
        <taxon>Ascomycota</taxon>
        <taxon>Pezizomycotina</taxon>
        <taxon>Pezizomycetes</taxon>
        <taxon>Pezizales</taxon>
        <taxon>Tuberaceae</taxon>
        <taxon>Choiromyces</taxon>
    </lineage>
</organism>
<dbReference type="OrthoDB" id="342981at2759"/>
<keyword evidence="2" id="KW-1185">Reference proteome</keyword>
<evidence type="ECO:0000313" key="2">
    <source>
        <dbReference type="Proteomes" id="UP000276215"/>
    </source>
</evidence>
<dbReference type="STRING" id="1336337.A0A3N4IS53"/>
<dbReference type="Proteomes" id="UP000276215">
    <property type="component" value="Unassembled WGS sequence"/>
</dbReference>
<accession>A0A3N4IS53</accession>